<evidence type="ECO:0000313" key="2">
    <source>
        <dbReference type="EMBL" id="SHJ23776.1"/>
    </source>
</evidence>
<evidence type="ECO:0008006" key="4">
    <source>
        <dbReference type="Google" id="ProtNLM"/>
    </source>
</evidence>
<proteinExistence type="predicted"/>
<evidence type="ECO:0000313" key="3">
    <source>
        <dbReference type="Proteomes" id="UP000184536"/>
    </source>
</evidence>
<protein>
    <recommendedName>
        <fullName evidence="4">DUF4083 domain-containing protein</fullName>
    </recommendedName>
</protein>
<name>A0A1M6HNS1_9FIRM</name>
<feature type="transmembrane region" description="Helical" evidence="1">
    <location>
        <begin position="12"/>
        <end position="35"/>
    </location>
</feature>
<evidence type="ECO:0000256" key="1">
    <source>
        <dbReference type="SAM" id="Phobius"/>
    </source>
</evidence>
<keyword evidence="1" id="KW-0812">Transmembrane</keyword>
<dbReference type="STRING" id="1121919.SAMN02745975_01581"/>
<reference evidence="3" key="1">
    <citation type="submission" date="2016-11" db="EMBL/GenBank/DDBJ databases">
        <authorList>
            <person name="Varghese N."/>
            <person name="Submissions S."/>
        </authorList>
    </citation>
    <scope>NUCLEOTIDE SEQUENCE [LARGE SCALE GENOMIC DNA]</scope>
    <source>
        <strain evidence="3">DSM 17957</strain>
    </source>
</reference>
<dbReference type="Proteomes" id="UP000184536">
    <property type="component" value="Unassembled WGS sequence"/>
</dbReference>
<keyword evidence="3" id="KW-1185">Reference proteome</keyword>
<keyword evidence="1" id="KW-1133">Transmembrane helix</keyword>
<sequence>MCWGSYWGTGGGWPFGMFVFPLLLIVFIGLIFFIFSRIGNNSFQRFNITNNETLSNEVRSLRQEIEELRKEQKNKN</sequence>
<dbReference type="EMBL" id="FQZV01000018">
    <property type="protein sequence ID" value="SHJ23776.1"/>
    <property type="molecule type" value="Genomic_DNA"/>
</dbReference>
<keyword evidence="1" id="KW-0472">Membrane</keyword>
<gene>
    <name evidence="2" type="ORF">SAMN02745975_01581</name>
</gene>
<dbReference type="AlphaFoldDB" id="A0A1M6HNS1"/>
<accession>A0A1M6HNS1</accession>
<organism evidence="2 3">
    <name type="scientific">Geosporobacter subterraneus DSM 17957</name>
    <dbReference type="NCBI Taxonomy" id="1121919"/>
    <lineage>
        <taxon>Bacteria</taxon>
        <taxon>Bacillati</taxon>
        <taxon>Bacillota</taxon>
        <taxon>Clostridia</taxon>
        <taxon>Peptostreptococcales</taxon>
        <taxon>Thermotaleaceae</taxon>
        <taxon>Geosporobacter</taxon>
    </lineage>
</organism>